<dbReference type="AlphaFoldDB" id="A0A934HVZ1"/>
<dbReference type="PROSITE" id="PS50111">
    <property type="entry name" value="CHEMOTAXIS_TRANSDUC_2"/>
    <property type="match status" value="1"/>
</dbReference>
<evidence type="ECO:0000256" key="2">
    <source>
        <dbReference type="PROSITE-ProRule" id="PRU00284"/>
    </source>
</evidence>
<evidence type="ECO:0000313" key="5">
    <source>
        <dbReference type="Proteomes" id="UP000622687"/>
    </source>
</evidence>
<proteinExistence type="predicted"/>
<dbReference type="SMART" id="SM00283">
    <property type="entry name" value="MA"/>
    <property type="match status" value="1"/>
</dbReference>
<sequence>MMTTTEVKTFKMIAEMQIDQISGGAIYFLAEGDRIVWSLASDNFRIKALEVGQKLNTQSCTLKAINEKKTLTMKIPRSVYGTRIIATSMPVVDETGVVSGAVTIVYPRLHPVAAAFDEFAPILSEMFPEGVLLYVTDLHKIINRQGSKEFDIPNVTVGYELKESDIASKTIKSKSISVEEVDANRYGVPVLILNHPMFDEDNADVVVGTFGMVIPKGVAFQLREMSNNVDDSLGGVSAAIEELASSAAQIHSNERELNTALKEVNKFTDEINTVLTFIREIAEKTNMLGLNAAIEAARAGDSGRGFSVVANEIRKLSSQIKSSVPKIKSLTENIKNKVDDTGKISEITLQASEEQSAATEEITASIEEISSLTEELNKISQKL</sequence>
<name>A0A934HVZ1_9CLOT</name>
<gene>
    <name evidence="4" type="ORF">I6U51_04295</name>
</gene>
<comment type="caution">
    <text evidence="4">The sequence shown here is derived from an EMBL/GenBank/DDBJ whole genome shotgun (WGS) entry which is preliminary data.</text>
</comment>
<dbReference type="SUPFAM" id="SSF58104">
    <property type="entry name" value="Methyl-accepting chemotaxis protein (MCP) signaling domain"/>
    <property type="match status" value="1"/>
</dbReference>
<keyword evidence="5" id="KW-1185">Reference proteome</keyword>
<dbReference type="PANTHER" id="PTHR32089:SF112">
    <property type="entry name" value="LYSOZYME-LIKE PROTEIN-RELATED"/>
    <property type="match status" value="1"/>
</dbReference>
<protein>
    <submittedName>
        <fullName evidence="4">Methyl-accepting chemotaxis protein</fullName>
    </submittedName>
</protein>
<dbReference type="GO" id="GO:0007165">
    <property type="term" value="P:signal transduction"/>
    <property type="evidence" value="ECO:0007669"/>
    <property type="project" value="UniProtKB-KW"/>
</dbReference>
<evidence type="ECO:0000256" key="1">
    <source>
        <dbReference type="ARBA" id="ARBA00023224"/>
    </source>
</evidence>
<accession>A0A934HVZ1</accession>
<feature type="domain" description="Methyl-accepting transducer" evidence="3">
    <location>
        <begin position="221"/>
        <end position="383"/>
    </location>
</feature>
<dbReference type="InterPro" id="IPR004089">
    <property type="entry name" value="MCPsignal_dom"/>
</dbReference>
<dbReference type="RefSeq" id="WP_211141363.1">
    <property type="nucleotide sequence ID" value="NZ_JAEEGB010000005.1"/>
</dbReference>
<dbReference type="EMBL" id="JAEEGB010000005">
    <property type="protein sequence ID" value="MBI6871927.1"/>
    <property type="molecule type" value="Genomic_DNA"/>
</dbReference>
<reference evidence="4" key="1">
    <citation type="submission" date="2020-12" db="EMBL/GenBank/DDBJ databases">
        <title>Clostridium thailandense sp. nov., a novel acetogenic bacterium isolated from peat land soil in Thailand.</title>
        <authorList>
            <person name="Chaikitkaew S."/>
            <person name="Birkeland N.K."/>
        </authorList>
    </citation>
    <scope>NUCLEOTIDE SEQUENCE</scope>
    <source>
        <strain evidence="4">DSM 17425</strain>
    </source>
</reference>
<dbReference type="Pfam" id="PF00015">
    <property type="entry name" value="MCPsignal"/>
    <property type="match status" value="1"/>
</dbReference>
<organism evidence="4 5">
    <name type="scientific">Clostridium aciditolerans</name>
    <dbReference type="NCBI Taxonomy" id="339861"/>
    <lineage>
        <taxon>Bacteria</taxon>
        <taxon>Bacillati</taxon>
        <taxon>Bacillota</taxon>
        <taxon>Clostridia</taxon>
        <taxon>Eubacteriales</taxon>
        <taxon>Clostridiaceae</taxon>
        <taxon>Clostridium</taxon>
    </lineage>
</organism>
<dbReference type="Gene3D" id="1.10.287.950">
    <property type="entry name" value="Methyl-accepting chemotaxis protein"/>
    <property type="match status" value="1"/>
</dbReference>
<dbReference type="GO" id="GO:0016020">
    <property type="term" value="C:membrane"/>
    <property type="evidence" value="ECO:0007669"/>
    <property type="project" value="InterPro"/>
</dbReference>
<dbReference type="PANTHER" id="PTHR32089">
    <property type="entry name" value="METHYL-ACCEPTING CHEMOTAXIS PROTEIN MCPB"/>
    <property type="match status" value="1"/>
</dbReference>
<evidence type="ECO:0000259" key="3">
    <source>
        <dbReference type="PROSITE" id="PS50111"/>
    </source>
</evidence>
<evidence type="ECO:0000313" key="4">
    <source>
        <dbReference type="EMBL" id="MBI6871927.1"/>
    </source>
</evidence>
<keyword evidence="1 2" id="KW-0807">Transducer</keyword>
<dbReference type="Proteomes" id="UP000622687">
    <property type="component" value="Unassembled WGS sequence"/>
</dbReference>